<dbReference type="PANTHER" id="PTHR43133">
    <property type="entry name" value="RNA POLYMERASE ECF-TYPE SIGMA FACTO"/>
    <property type="match status" value="1"/>
</dbReference>
<dbReference type="Pfam" id="PF04542">
    <property type="entry name" value="Sigma70_r2"/>
    <property type="match status" value="1"/>
</dbReference>
<proteinExistence type="inferred from homology"/>
<gene>
    <name evidence="8" type="ORF">DI555_00975</name>
</gene>
<dbReference type="InterPro" id="IPR036388">
    <property type="entry name" value="WH-like_DNA-bd_sf"/>
</dbReference>
<comment type="similarity">
    <text evidence="1">Belongs to the sigma-70 factor family. ECF subfamily.</text>
</comment>
<protein>
    <submittedName>
        <fullName evidence="8">Sigma-70 family RNA polymerase sigma factor</fullName>
    </submittedName>
</protein>
<name>A0A2W5P3W0_9SPHN</name>
<keyword evidence="3" id="KW-0731">Sigma factor</keyword>
<dbReference type="InterPro" id="IPR014284">
    <property type="entry name" value="RNA_pol_sigma-70_dom"/>
</dbReference>
<reference evidence="8 9" key="1">
    <citation type="submission" date="2017-08" db="EMBL/GenBank/DDBJ databases">
        <title>Infants hospitalized years apart are colonized by the same room-sourced microbial strains.</title>
        <authorList>
            <person name="Brooks B."/>
            <person name="Olm M.R."/>
            <person name="Firek B.A."/>
            <person name="Baker R."/>
            <person name="Thomas B.C."/>
            <person name="Morowitz M.J."/>
            <person name="Banfield J.F."/>
        </authorList>
    </citation>
    <scope>NUCLEOTIDE SEQUENCE [LARGE SCALE GENOMIC DNA]</scope>
    <source>
        <strain evidence="8">S2_005_002_R2_33</strain>
    </source>
</reference>
<dbReference type="NCBIfam" id="TIGR02937">
    <property type="entry name" value="sigma70-ECF"/>
    <property type="match status" value="1"/>
</dbReference>
<evidence type="ECO:0000256" key="3">
    <source>
        <dbReference type="ARBA" id="ARBA00023082"/>
    </source>
</evidence>
<dbReference type="SUPFAM" id="SSF88946">
    <property type="entry name" value="Sigma2 domain of RNA polymerase sigma factors"/>
    <property type="match status" value="1"/>
</dbReference>
<evidence type="ECO:0000259" key="6">
    <source>
        <dbReference type="Pfam" id="PF04542"/>
    </source>
</evidence>
<evidence type="ECO:0000256" key="4">
    <source>
        <dbReference type="ARBA" id="ARBA00023125"/>
    </source>
</evidence>
<dbReference type="InterPro" id="IPR039425">
    <property type="entry name" value="RNA_pol_sigma-70-like"/>
</dbReference>
<evidence type="ECO:0000256" key="5">
    <source>
        <dbReference type="ARBA" id="ARBA00023163"/>
    </source>
</evidence>
<dbReference type="Gene3D" id="1.10.10.10">
    <property type="entry name" value="Winged helix-like DNA-binding domain superfamily/Winged helix DNA-binding domain"/>
    <property type="match status" value="1"/>
</dbReference>
<sequence length="169" mass="19022">MRRTSPQPRTEGPDLSVHVPALRRYIAKRAAPGDVDDLVQDVLVRMHVRGQSDPIANIEGYLFQVASSVLTDRARRDSVRHRGAHLELTETFHPVEELTPERVLRGREDVDRLVAALEEMPEATRDAFVLHRFEEMSYDAIAGHLGISTSAVGRHLMKAVRFLAARDLP</sequence>
<dbReference type="PANTHER" id="PTHR43133:SF8">
    <property type="entry name" value="RNA POLYMERASE SIGMA FACTOR HI_1459-RELATED"/>
    <property type="match status" value="1"/>
</dbReference>
<dbReference type="AlphaFoldDB" id="A0A2W5P3W0"/>
<dbReference type="Pfam" id="PF08281">
    <property type="entry name" value="Sigma70_r4_2"/>
    <property type="match status" value="1"/>
</dbReference>
<dbReference type="Gene3D" id="1.10.1740.10">
    <property type="match status" value="1"/>
</dbReference>
<evidence type="ECO:0000256" key="2">
    <source>
        <dbReference type="ARBA" id="ARBA00023015"/>
    </source>
</evidence>
<dbReference type="GO" id="GO:0016987">
    <property type="term" value="F:sigma factor activity"/>
    <property type="evidence" value="ECO:0007669"/>
    <property type="project" value="UniProtKB-KW"/>
</dbReference>
<comment type="caution">
    <text evidence="8">The sequence shown here is derived from an EMBL/GenBank/DDBJ whole genome shotgun (WGS) entry which is preliminary data.</text>
</comment>
<feature type="domain" description="RNA polymerase sigma factor 70 region 4 type 2" evidence="7">
    <location>
        <begin position="112"/>
        <end position="163"/>
    </location>
</feature>
<dbReference type="GO" id="GO:0006352">
    <property type="term" value="P:DNA-templated transcription initiation"/>
    <property type="evidence" value="ECO:0007669"/>
    <property type="project" value="InterPro"/>
</dbReference>
<dbReference type="GO" id="GO:0003677">
    <property type="term" value="F:DNA binding"/>
    <property type="evidence" value="ECO:0007669"/>
    <property type="project" value="UniProtKB-KW"/>
</dbReference>
<dbReference type="Proteomes" id="UP000249082">
    <property type="component" value="Unassembled WGS sequence"/>
</dbReference>
<dbReference type="InterPro" id="IPR013324">
    <property type="entry name" value="RNA_pol_sigma_r3/r4-like"/>
</dbReference>
<keyword evidence="2" id="KW-0805">Transcription regulation</keyword>
<dbReference type="InterPro" id="IPR013249">
    <property type="entry name" value="RNA_pol_sigma70_r4_t2"/>
</dbReference>
<evidence type="ECO:0000259" key="7">
    <source>
        <dbReference type="Pfam" id="PF08281"/>
    </source>
</evidence>
<keyword evidence="5" id="KW-0804">Transcription</keyword>
<organism evidence="8 9">
    <name type="scientific">Novosphingobium pentaromativorans</name>
    <dbReference type="NCBI Taxonomy" id="205844"/>
    <lineage>
        <taxon>Bacteria</taxon>
        <taxon>Pseudomonadati</taxon>
        <taxon>Pseudomonadota</taxon>
        <taxon>Alphaproteobacteria</taxon>
        <taxon>Sphingomonadales</taxon>
        <taxon>Sphingomonadaceae</taxon>
        <taxon>Novosphingobium</taxon>
    </lineage>
</organism>
<dbReference type="InterPro" id="IPR007627">
    <property type="entry name" value="RNA_pol_sigma70_r2"/>
</dbReference>
<feature type="domain" description="RNA polymerase sigma-70 region 2" evidence="6">
    <location>
        <begin position="18"/>
        <end position="77"/>
    </location>
</feature>
<evidence type="ECO:0000313" key="8">
    <source>
        <dbReference type="EMBL" id="PZQ57535.1"/>
    </source>
</evidence>
<dbReference type="InterPro" id="IPR013325">
    <property type="entry name" value="RNA_pol_sigma_r2"/>
</dbReference>
<evidence type="ECO:0000256" key="1">
    <source>
        <dbReference type="ARBA" id="ARBA00010641"/>
    </source>
</evidence>
<dbReference type="EMBL" id="QFPX01000001">
    <property type="protein sequence ID" value="PZQ57535.1"/>
    <property type="molecule type" value="Genomic_DNA"/>
</dbReference>
<evidence type="ECO:0000313" key="9">
    <source>
        <dbReference type="Proteomes" id="UP000249082"/>
    </source>
</evidence>
<dbReference type="SUPFAM" id="SSF88659">
    <property type="entry name" value="Sigma3 and sigma4 domains of RNA polymerase sigma factors"/>
    <property type="match status" value="1"/>
</dbReference>
<keyword evidence="4" id="KW-0238">DNA-binding</keyword>
<accession>A0A2W5P3W0</accession>